<dbReference type="Gene3D" id="3.40.710.10">
    <property type="entry name" value="DD-peptidase/beta-lactamase superfamily"/>
    <property type="match status" value="1"/>
</dbReference>
<organism evidence="12 13">
    <name type="scientific">Desulfovibrio porci</name>
    <dbReference type="NCBI Taxonomy" id="2605782"/>
    <lineage>
        <taxon>Bacteria</taxon>
        <taxon>Pseudomonadati</taxon>
        <taxon>Thermodesulfobacteriota</taxon>
        <taxon>Desulfovibrionia</taxon>
        <taxon>Desulfovibrionales</taxon>
        <taxon>Desulfovibrionaceae</taxon>
        <taxon>Desulfovibrio</taxon>
    </lineage>
</organism>
<evidence type="ECO:0000256" key="10">
    <source>
        <dbReference type="SAM" id="MobiDB-lite"/>
    </source>
</evidence>
<keyword evidence="12" id="KW-0121">Carboxypeptidase</keyword>
<keyword evidence="13" id="KW-1185">Reference proteome</keyword>
<keyword evidence="12" id="KW-0645">Protease</keyword>
<keyword evidence="5" id="KW-0573">Peptidoglycan synthesis</keyword>
<evidence type="ECO:0000256" key="4">
    <source>
        <dbReference type="ARBA" id="ARBA00022960"/>
    </source>
</evidence>
<evidence type="ECO:0000313" key="13">
    <source>
        <dbReference type="Proteomes" id="UP000477488"/>
    </source>
</evidence>
<protein>
    <submittedName>
        <fullName evidence="12">D-alanyl-D-alanine carboxypeptidase</fullName>
    </submittedName>
</protein>
<proteinExistence type="inferred from homology"/>
<dbReference type="PANTHER" id="PTHR21581:SF6">
    <property type="entry name" value="TRAFFICKING PROTEIN PARTICLE COMPLEX SUBUNIT 12"/>
    <property type="match status" value="1"/>
</dbReference>
<evidence type="ECO:0000256" key="1">
    <source>
        <dbReference type="ARBA" id="ARBA00007164"/>
    </source>
</evidence>
<feature type="active site" description="Acyl-ester intermediate" evidence="7">
    <location>
        <position position="30"/>
    </location>
</feature>
<keyword evidence="4" id="KW-0133">Cell shape</keyword>
<evidence type="ECO:0000256" key="9">
    <source>
        <dbReference type="RuleBase" id="RU004016"/>
    </source>
</evidence>
<dbReference type="InterPro" id="IPR018044">
    <property type="entry name" value="Peptidase_S11"/>
</dbReference>
<keyword evidence="6" id="KW-0961">Cell wall biogenesis/degradation</keyword>
<evidence type="ECO:0000256" key="6">
    <source>
        <dbReference type="ARBA" id="ARBA00023316"/>
    </source>
</evidence>
<dbReference type="GO" id="GO:0071555">
    <property type="term" value="P:cell wall organization"/>
    <property type="evidence" value="ECO:0007669"/>
    <property type="project" value="UniProtKB-KW"/>
</dbReference>
<accession>A0A6L5XKB7</accession>
<dbReference type="SUPFAM" id="SSF56601">
    <property type="entry name" value="beta-lactamase/transpeptidase-like"/>
    <property type="match status" value="1"/>
</dbReference>
<feature type="active site" evidence="7">
    <location>
        <position position="90"/>
    </location>
</feature>
<dbReference type="InterPro" id="IPR012338">
    <property type="entry name" value="Beta-lactam/transpept-like"/>
</dbReference>
<dbReference type="GO" id="GO:0006508">
    <property type="term" value="P:proteolysis"/>
    <property type="evidence" value="ECO:0007669"/>
    <property type="project" value="InterPro"/>
</dbReference>
<dbReference type="InterPro" id="IPR001967">
    <property type="entry name" value="Peptidase_S11_N"/>
</dbReference>
<feature type="binding site" evidence="8">
    <location>
        <position position="193"/>
    </location>
    <ligand>
        <name>substrate</name>
    </ligand>
</feature>
<evidence type="ECO:0000313" key="12">
    <source>
        <dbReference type="EMBL" id="MSS27558.1"/>
    </source>
</evidence>
<feature type="domain" description="Peptidase S11 D-alanyl-D-alanine carboxypeptidase A N-terminal" evidence="11">
    <location>
        <begin position="4"/>
        <end position="223"/>
    </location>
</feature>
<evidence type="ECO:0000256" key="7">
    <source>
        <dbReference type="PIRSR" id="PIRSR618044-1"/>
    </source>
</evidence>
<feature type="region of interest" description="Disordered" evidence="10">
    <location>
        <begin position="238"/>
        <end position="257"/>
    </location>
</feature>
<feature type="active site" description="Proton acceptor" evidence="7">
    <location>
        <position position="33"/>
    </location>
</feature>
<comment type="similarity">
    <text evidence="1 9">Belongs to the peptidase S11 family.</text>
</comment>
<dbReference type="GO" id="GO:0009002">
    <property type="term" value="F:serine-type D-Ala-D-Ala carboxypeptidase activity"/>
    <property type="evidence" value="ECO:0007669"/>
    <property type="project" value="InterPro"/>
</dbReference>
<evidence type="ECO:0000256" key="5">
    <source>
        <dbReference type="ARBA" id="ARBA00022984"/>
    </source>
</evidence>
<dbReference type="EMBL" id="VUMH01000004">
    <property type="protein sequence ID" value="MSS27558.1"/>
    <property type="molecule type" value="Genomic_DNA"/>
</dbReference>
<dbReference type="PRINTS" id="PR00725">
    <property type="entry name" value="DADACBPTASE1"/>
</dbReference>
<dbReference type="GO" id="GO:0009252">
    <property type="term" value="P:peptidoglycan biosynthetic process"/>
    <property type="evidence" value="ECO:0007669"/>
    <property type="project" value="UniProtKB-KW"/>
</dbReference>
<dbReference type="AlphaFoldDB" id="A0A6L5XKB7"/>
<dbReference type="Pfam" id="PF00768">
    <property type="entry name" value="Peptidase_S11"/>
    <property type="match status" value="1"/>
</dbReference>
<dbReference type="Proteomes" id="UP000477488">
    <property type="component" value="Unassembled WGS sequence"/>
</dbReference>
<keyword evidence="2" id="KW-0732">Signal</keyword>
<comment type="caution">
    <text evidence="12">The sequence shown here is derived from an EMBL/GenBank/DDBJ whole genome shotgun (WGS) entry which is preliminary data.</text>
</comment>
<dbReference type="GO" id="GO:0008360">
    <property type="term" value="P:regulation of cell shape"/>
    <property type="evidence" value="ECO:0007669"/>
    <property type="project" value="UniProtKB-KW"/>
</dbReference>
<sequence length="257" mass="27860">MPVRSAMLINLDTGRILYEQSADAAIPPASLTKLMSMFLAMDAVKAKSVSLNEKVRVSRQSAATGGSSMHLRAGERVPLVRLLTGMAVASGNDAAMAVAQRVSGGNIRNFVRRMNSKARTLGMRRTVFKNPTGLPAAGQKTTARDMVTLSRAYLRAHPGAMRFHSTRFFLHRGRTMRNTNALLGTVAGVNGLKTGWTVASGYNIVVTAQRGKTRLLAVVLGGNTKDRRDASARRLIEAGFRHPSSPKQVRHALGRRR</sequence>
<evidence type="ECO:0000256" key="2">
    <source>
        <dbReference type="ARBA" id="ARBA00022729"/>
    </source>
</evidence>
<name>A0A6L5XKB7_9BACT</name>
<feature type="compositionally biased region" description="Basic residues" evidence="10">
    <location>
        <begin position="248"/>
        <end position="257"/>
    </location>
</feature>
<evidence type="ECO:0000259" key="11">
    <source>
        <dbReference type="Pfam" id="PF00768"/>
    </source>
</evidence>
<gene>
    <name evidence="12" type="ORF">FYJ44_05720</name>
</gene>
<evidence type="ECO:0000256" key="8">
    <source>
        <dbReference type="PIRSR" id="PIRSR618044-2"/>
    </source>
</evidence>
<keyword evidence="3" id="KW-0378">Hydrolase</keyword>
<evidence type="ECO:0000256" key="3">
    <source>
        <dbReference type="ARBA" id="ARBA00022801"/>
    </source>
</evidence>
<reference evidence="12 13" key="1">
    <citation type="submission" date="2019-09" db="EMBL/GenBank/DDBJ databases">
        <title>In-depth cultivation of the pig gut microbiome towards novel bacterial diversity and tailored functional studies.</title>
        <authorList>
            <person name="Wylensek D."/>
            <person name="Hitch T.C.A."/>
            <person name="Clavel T."/>
        </authorList>
    </citation>
    <scope>NUCLEOTIDE SEQUENCE [LARGE SCALE GENOMIC DNA]</scope>
    <source>
        <strain evidence="12 13">PG-178-WT-4</strain>
    </source>
</reference>
<dbReference type="PANTHER" id="PTHR21581">
    <property type="entry name" value="D-ALANYL-D-ALANINE CARBOXYPEPTIDASE"/>
    <property type="match status" value="1"/>
</dbReference>